<sequence length="501" mass="55730">MQNENTIQELTRMLTGIRDERAKGANTAWRVGSALLALLEYAMQDNGTYLSREHDDAAAGVITFLKGIISESTAKMKGGTQFGSFTSGIMGGTGAQIDGKGNAEVESITVRSSVIAKELIVNRQTAMESNFVFTESGLIESVSEIPATSEGGNTTYLLGLQKRWEGDFTAFRENDVILASVNRLSGNGGHYDMWLRVLSVNTVANTITVVCYPDSEVSSGVNHPPCELARLIRWGNAVDEDRQSCWYISSSDGLLVWLDHVTKPIIDKSNYSVAIGKLPDALSFIFADYPLADKRDGAFYAKYLAVQNIIRTDYQGNVKRDVVDRGKWSLETAQGNSPYRSTNTEVHDVWYYGCRWRCLVDKTTDEPRYASTGWAFVEGNPEFSIDISSSNGFRFSKNYIFGCRDDLGELQPFTIITIRGILYNNDVTEHLTNVVWTRDTGNPTEDNKWAQQVAQRKDQIHLPLTGSDLGDNWGTNNPCVFKCSAEIRDGEVLTSEYEIEF</sequence>
<accession>A0A8S5NF23</accession>
<organism evidence="1">
    <name type="scientific">Siphoviridae sp. ctNDP2</name>
    <dbReference type="NCBI Taxonomy" id="2826265"/>
    <lineage>
        <taxon>Viruses</taxon>
        <taxon>Duplodnaviria</taxon>
        <taxon>Heunggongvirae</taxon>
        <taxon>Uroviricota</taxon>
        <taxon>Caudoviricetes</taxon>
    </lineage>
</organism>
<evidence type="ECO:0000313" key="1">
    <source>
        <dbReference type="EMBL" id="DAD93004.1"/>
    </source>
</evidence>
<dbReference type="EMBL" id="BK015150">
    <property type="protein sequence ID" value="DAD93004.1"/>
    <property type="molecule type" value="Genomic_DNA"/>
</dbReference>
<name>A0A8S5NF23_9CAUD</name>
<proteinExistence type="predicted"/>
<reference evidence="1" key="1">
    <citation type="journal article" date="2021" name="Proc. Natl. Acad. Sci. U.S.A.">
        <title>A Catalog of Tens of Thousands of Viruses from Human Metagenomes Reveals Hidden Associations with Chronic Diseases.</title>
        <authorList>
            <person name="Tisza M.J."/>
            <person name="Buck C.B."/>
        </authorList>
    </citation>
    <scope>NUCLEOTIDE SEQUENCE</scope>
    <source>
        <strain evidence="1">CtNDP2</strain>
    </source>
</reference>
<protein>
    <submittedName>
        <fullName evidence="1">Tail protein</fullName>
    </submittedName>
</protein>